<dbReference type="InterPro" id="IPR016898">
    <property type="entry name" value="Polyphosphate_phosphotransfera"/>
</dbReference>
<dbReference type="SUPFAM" id="SSF52540">
    <property type="entry name" value="P-loop containing nucleoside triphosphate hydrolases"/>
    <property type="match status" value="1"/>
</dbReference>
<feature type="domain" description="Polyphosphate kinase-2-related" evidence="5">
    <location>
        <begin position="8"/>
        <end position="232"/>
    </location>
</feature>
<evidence type="ECO:0000256" key="2">
    <source>
        <dbReference type="ARBA" id="ARBA00022679"/>
    </source>
</evidence>
<dbReference type="PIRSF" id="PIRSF028756">
    <property type="entry name" value="PPK2_prd"/>
    <property type="match status" value="1"/>
</dbReference>
<evidence type="ECO:0000313" key="6">
    <source>
        <dbReference type="EMBL" id="SVA22035.1"/>
    </source>
</evidence>
<accession>A0A381U1D4</accession>
<dbReference type="PANTHER" id="PTHR34383">
    <property type="entry name" value="POLYPHOSPHATE:AMP PHOSPHOTRANSFERASE-RELATED"/>
    <property type="match status" value="1"/>
</dbReference>
<name>A0A381U1D4_9ZZZZ</name>
<sequence>MGDKNDFKKKYNKMIEELQVELVYMQDWVIENGKKIVIVFEGRDAAGKGGTIKRITENLNPRSCRVAALAKPSDREKTQWYFQRYISHLPSAGEIVLFDRSWYNRAGVERVMGFCSDKEYIEFLQTAPEFERMLIRSGIILLKYWFSVSAGEQIKRFQGRITDPTKVWKLSPMDVESINRWEDYSEAKDNMMEHTDTDICPWYIVESDVKKKARVNCISHILSKIPYTDIDHPVVKLPERTPEEEYERPDRSNYNYVPEKL</sequence>
<keyword evidence="2" id="KW-0808">Transferase</keyword>
<dbReference type="PANTHER" id="PTHR34383:SF1">
    <property type="entry name" value="ADP-POLYPHOSPHATE PHOSPHOTRANSFERASE"/>
    <property type="match status" value="1"/>
</dbReference>
<evidence type="ECO:0000256" key="4">
    <source>
        <dbReference type="SAM" id="MobiDB-lite"/>
    </source>
</evidence>
<dbReference type="AlphaFoldDB" id="A0A381U1D4"/>
<comment type="similarity">
    <text evidence="1">Belongs to the polyphosphate kinase 2 (PPK2) family. Class I subfamily.</text>
</comment>
<dbReference type="InterPro" id="IPR022486">
    <property type="entry name" value="PPK2_PA0141"/>
</dbReference>
<gene>
    <name evidence="6" type="ORF">METZ01_LOCUS74889</name>
</gene>
<dbReference type="GO" id="GO:0006793">
    <property type="term" value="P:phosphorus metabolic process"/>
    <property type="evidence" value="ECO:0007669"/>
    <property type="project" value="InterPro"/>
</dbReference>
<evidence type="ECO:0000256" key="3">
    <source>
        <dbReference type="ARBA" id="ARBA00022777"/>
    </source>
</evidence>
<evidence type="ECO:0000259" key="5">
    <source>
        <dbReference type="Pfam" id="PF03976"/>
    </source>
</evidence>
<dbReference type="EMBL" id="UINC01005551">
    <property type="protein sequence ID" value="SVA22035.1"/>
    <property type="molecule type" value="Genomic_DNA"/>
</dbReference>
<dbReference type="Gene3D" id="3.40.50.300">
    <property type="entry name" value="P-loop containing nucleotide triphosphate hydrolases"/>
    <property type="match status" value="1"/>
</dbReference>
<dbReference type="InterPro" id="IPR027417">
    <property type="entry name" value="P-loop_NTPase"/>
</dbReference>
<proteinExistence type="inferred from homology"/>
<reference evidence="6" key="1">
    <citation type="submission" date="2018-05" db="EMBL/GenBank/DDBJ databases">
        <authorList>
            <person name="Lanie J.A."/>
            <person name="Ng W.-L."/>
            <person name="Kazmierczak K.M."/>
            <person name="Andrzejewski T.M."/>
            <person name="Davidsen T.M."/>
            <person name="Wayne K.J."/>
            <person name="Tettelin H."/>
            <person name="Glass J.I."/>
            <person name="Rusch D."/>
            <person name="Podicherti R."/>
            <person name="Tsui H.-C.T."/>
            <person name="Winkler M.E."/>
        </authorList>
    </citation>
    <scope>NUCLEOTIDE SEQUENCE</scope>
</reference>
<dbReference type="InterPro" id="IPR022488">
    <property type="entry name" value="PPK2-related"/>
</dbReference>
<keyword evidence="3" id="KW-0418">Kinase</keyword>
<dbReference type="Pfam" id="PF03976">
    <property type="entry name" value="PPK2"/>
    <property type="match status" value="1"/>
</dbReference>
<feature type="compositionally biased region" description="Basic and acidic residues" evidence="4">
    <location>
        <begin position="241"/>
        <end position="251"/>
    </location>
</feature>
<evidence type="ECO:0000256" key="1">
    <source>
        <dbReference type="ARBA" id="ARBA00009924"/>
    </source>
</evidence>
<dbReference type="GO" id="GO:0008976">
    <property type="term" value="F:polyphosphate kinase activity"/>
    <property type="evidence" value="ECO:0007669"/>
    <property type="project" value="InterPro"/>
</dbReference>
<dbReference type="NCBIfam" id="TIGR03707">
    <property type="entry name" value="PPK2_P_aer"/>
    <property type="match status" value="1"/>
</dbReference>
<organism evidence="6">
    <name type="scientific">marine metagenome</name>
    <dbReference type="NCBI Taxonomy" id="408172"/>
    <lineage>
        <taxon>unclassified sequences</taxon>
        <taxon>metagenomes</taxon>
        <taxon>ecological metagenomes</taxon>
    </lineage>
</organism>
<protein>
    <recommendedName>
        <fullName evidence="5">Polyphosphate kinase-2-related domain-containing protein</fullName>
    </recommendedName>
</protein>
<feature type="region of interest" description="Disordered" evidence="4">
    <location>
        <begin position="241"/>
        <end position="261"/>
    </location>
</feature>